<gene>
    <name evidence="1" type="ORF">BDV35DRAFT_345425</name>
</gene>
<name>A0A5N6H424_ASPFL</name>
<reference evidence="1" key="1">
    <citation type="submission" date="2019-04" db="EMBL/GenBank/DDBJ databases">
        <title>Friends and foes A comparative genomics study of 23 Aspergillus species from section Flavi.</title>
        <authorList>
            <consortium name="DOE Joint Genome Institute"/>
            <person name="Kjaerbolling I."/>
            <person name="Vesth T."/>
            <person name="Frisvad J.C."/>
            <person name="Nybo J.L."/>
            <person name="Theobald S."/>
            <person name="Kildgaard S."/>
            <person name="Isbrandt T."/>
            <person name="Kuo A."/>
            <person name="Sato A."/>
            <person name="Lyhne E.K."/>
            <person name="Kogle M.E."/>
            <person name="Wiebenga A."/>
            <person name="Kun R.S."/>
            <person name="Lubbers R.J."/>
            <person name="Makela M.R."/>
            <person name="Barry K."/>
            <person name="Chovatia M."/>
            <person name="Clum A."/>
            <person name="Daum C."/>
            <person name="Haridas S."/>
            <person name="He G."/>
            <person name="LaButti K."/>
            <person name="Lipzen A."/>
            <person name="Mondo S."/>
            <person name="Riley R."/>
            <person name="Salamov A."/>
            <person name="Simmons B.A."/>
            <person name="Magnuson J.K."/>
            <person name="Henrissat B."/>
            <person name="Mortensen U.H."/>
            <person name="Larsen T.O."/>
            <person name="Devries R.P."/>
            <person name="Grigoriev I.V."/>
            <person name="Machida M."/>
            <person name="Baker S.E."/>
            <person name="Andersen M.R."/>
        </authorList>
    </citation>
    <scope>NUCLEOTIDE SEQUENCE [LARGE SCALE GENOMIC DNA]</scope>
    <source>
        <strain evidence="1">CBS 121.62</strain>
    </source>
</reference>
<proteinExistence type="predicted"/>
<accession>A0A5N6H424</accession>
<organism evidence="1">
    <name type="scientific">Aspergillus flavus</name>
    <dbReference type="NCBI Taxonomy" id="5059"/>
    <lineage>
        <taxon>Eukaryota</taxon>
        <taxon>Fungi</taxon>
        <taxon>Dikarya</taxon>
        <taxon>Ascomycota</taxon>
        <taxon>Pezizomycotina</taxon>
        <taxon>Eurotiomycetes</taxon>
        <taxon>Eurotiomycetidae</taxon>
        <taxon>Eurotiales</taxon>
        <taxon>Aspergillaceae</taxon>
        <taxon>Aspergillus</taxon>
        <taxon>Aspergillus subgen. Circumdati</taxon>
    </lineage>
</organism>
<evidence type="ECO:0000313" key="1">
    <source>
        <dbReference type="EMBL" id="KAB8249266.1"/>
    </source>
</evidence>
<sequence>MFEKVLLSAPESSFTGTHHDNIQSFSAAVEKGCLVCISLRKCFIRQFGNLETTAGFHITYRRSKTRGRVKVRMVLGTQWFDLIRELQLARDEGLRTKFGVAERRRGILRGNMCRPSAPLPPRPLLCVSCIIT</sequence>
<dbReference type="Proteomes" id="UP000325434">
    <property type="component" value="Unassembled WGS sequence"/>
</dbReference>
<protein>
    <submittedName>
        <fullName evidence="1">Uncharacterized protein</fullName>
    </submittedName>
</protein>
<dbReference type="EMBL" id="ML734573">
    <property type="protein sequence ID" value="KAB8249266.1"/>
    <property type="molecule type" value="Genomic_DNA"/>
</dbReference>
<dbReference type="AlphaFoldDB" id="A0A5N6H424"/>